<accession>L9XNX5</accession>
<comment type="caution">
    <text evidence="1">The sequence shown here is derived from an EMBL/GenBank/DDBJ whole genome shotgun (WGS) entry which is preliminary data.</text>
</comment>
<gene>
    <name evidence="1" type="ORF">C489_19861</name>
</gene>
<dbReference type="Proteomes" id="UP000011632">
    <property type="component" value="Unassembled WGS sequence"/>
</dbReference>
<evidence type="ECO:0000313" key="1">
    <source>
        <dbReference type="EMBL" id="ELY63106.1"/>
    </source>
</evidence>
<reference evidence="1 2" key="1">
    <citation type="journal article" date="2014" name="PLoS Genet.">
        <title>Phylogenetically driven sequencing of extremely halophilic archaea reveals strategies for static and dynamic osmo-response.</title>
        <authorList>
            <person name="Becker E.A."/>
            <person name="Seitzer P.M."/>
            <person name="Tritt A."/>
            <person name="Larsen D."/>
            <person name="Krusor M."/>
            <person name="Yao A.I."/>
            <person name="Wu D."/>
            <person name="Madern D."/>
            <person name="Eisen J.A."/>
            <person name="Darling A.E."/>
            <person name="Facciotti M.T."/>
        </authorList>
    </citation>
    <scope>NUCLEOTIDE SEQUENCE [LARGE SCALE GENOMIC DNA]</scope>
    <source>
        <strain evidence="1 2">JCM 10478</strain>
    </source>
</reference>
<proteinExistence type="predicted"/>
<keyword evidence="2" id="KW-1185">Reference proteome</keyword>
<evidence type="ECO:0000313" key="2">
    <source>
        <dbReference type="Proteomes" id="UP000011632"/>
    </source>
</evidence>
<protein>
    <submittedName>
        <fullName evidence="1">Uncharacterized protein</fullName>
    </submittedName>
</protein>
<dbReference type="AlphaFoldDB" id="L9XNX5"/>
<sequence length="84" mass="8768">MTVTTGRSTSGRSDWVVLPNSAFPVSDRFLPPITVYSASISDATSRIDGTGSPMRPTADLEMISAFSSVSTTTSFATFAAASAR</sequence>
<dbReference type="EMBL" id="AOID01000063">
    <property type="protein sequence ID" value="ELY63106.1"/>
    <property type="molecule type" value="Genomic_DNA"/>
</dbReference>
<organism evidence="1 2">
    <name type="scientific">Natrinema versiforme JCM 10478</name>
    <dbReference type="NCBI Taxonomy" id="1227496"/>
    <lineage>
        <taxon>Archaea</taxon>
        <taxon>Methanobacteriati</taxon>
        <taxon>Methanobacteriota</taxon>
        <taxon>Stenosarchaea group</taxon>
        <taxon>Halobacteria</taxon>
        <taxon>Halobacteriales</taxon>
        <taxon>Natrialbaceae</taxon>
        <taxon>Natrinema</taxon>
    </lineage>
</organism>
<name>L9XNX5_9EURY</name>
<dbReference type="STRING" id="1227496.C489_19861"/>